<name>T0Z1Q4_9ZZZZ</name>
<dbReference type="Gene3D" id="3.40.50.300">
    <property type="entry name" value="P-loop containing nucleotide triphosphate hydrolases"/>
    <property type="match status" value="1"/>
</dbReference>
<dbReference type="AlphaFoldDB" id="T0Z1Q4"/>
<keyword evidence="1" id="KW-0808">Transferase</keyword>
<dbReference type="InterPro" id="IPR026634">
    <property type="entry name" value="TPST-like"/>
</dbReference>
<dbReference type="InterPro" id="IPR027417">
    <property type="entry name" value="P-loop_NTPase"/>
</dbReference>
<dbReference type="GO" id="GO:0008476">
    <property type="term" value="F:protein-tyrosine sulfotransferase activity"/>
    <property type="evidence" value="ECO:0007669"/>
    <property type="project" value="InterPro"/>
</dbReference>
<reference evidence="2" key="2">
    <citation type="journal article" date="2014" name="ISME J.">
        <title>Microbial stratification in low pH oxic and suboxic macroscopic growths along an acid mine drainage.</title>
        <authorList>
            <person name="Mendez-Garcia C."/>
            <person name="Mesa V."/>
            <person name="Sprenger R.R."/>
            <person name="Richter M."/>
            <person name="Diez M.S."/>
            <person name="Solano J."/>
            <person name="Bargiela R."/>
            <person name="Golyshina O.V."/>
            <person name="Manteca A."/>
            <person name="Ramos J.L."/>
            <person name="Gallego J.R."/>
            <person name="Llorente I."/>
            <person name="Martins Dos Santos V.A."/>
            <person name="Jensen O.N."/>
            <person name="Pelaez A.I."/>
            <person name="Sanchez J."/>
            <person name="Ferrer M."/>
        </authorList>
    </citation>
    <scope>NUCLEOTIDE SEQUENCE</scope>
</reference>
<dbReference type="PANTHER" id="PTHR12788:SF10">
    <property type="entry name" value="PROTEIN-TYROSINE SULFOTRANSFERASE"/>
    <property type="match status" value="1"/>
</dbReference>
<evidence type="ECO:0000256" key="1">
    <source>
        <dbReference type="ARBA" id="ARBA00022679"/>
    </source>
</evidence>
<proteinExistence type="predicted"/>
<accession>T0Z1Q4</accession>
<dbReference type="PANTHER" id="PTHR12788">
    <property type="entry name" value="PROTEIN-TYROSINE SULFOTRANSFERASE 2"/>
    <property type="match status" value="1"/>
</dbReference>
<dbReference type="InterPro" id="IPR011990">
    <property type="entry name" value="TPR-like_helical_dom_sf"/>
</dbReference>
<dbReference type="EMBL" id="AUZY01009477">
    <property type="protein sequence ID" value="EQD41891.1"/>
    <property type="molecule type" value="Genomic_DNA"/>
</dbReference>
<dbReference type="Pfam" id="PF13469">
    <property type="entry name" value="Sulfotransfer_3"/>
    <property type="match status" value="1"/>
</dbReference>
<dbReference type="SUPFAM" id="SSF48452">
    <property type="entry name" value="TPR-like"/>
    <property type="match status" value="2"/>
</dbReference>
<comment type="caution">
    <text evidence="2">The sequence shown here is derived from an EMBL/GenBank/DDBJ whole genome shotgun (WGS) entry which is preliminary data.</text>
</comment>
<protein>
    <submittedName>
        <fullName evidence="2">TPR repeat-containing protein</fullName>
    </submittedName>
</protein>
<gene>
    <name evidence="2" type="ORF">B1B_14322</name>
</gene>
<dbReference type="Gene3D" id="1.25.40.10">
    <property type="entry name" value="Tetratricopeptide repeat domain"/>
    <property type="match status" value="1"/>
</dbReference>
<dbReference type="SUPFAM" id="SSF52540">
    <property type="entry name" value="P-loop containing nucleoside triphosphate hydrolases"/>
    <property type="match status" value="1"/>
</dbReference>
<reference evidence="2" key="1">
    <citation type="submission" date="2013-08" db="EMBL/GenBank/DDBJ databases">
        <authorList>
            <person name="Mendez C."/>
            <person name="Richter M."/>
            <person name="Ferrer M."/>
            <person name="Sanchez J."/>
        </authorList>
    </citation>
    <scope>NUCLEOTIDE SEQUENCE</scope>
</reference>
<dbReference type="GO" id="GO:0005794">
    <property type="term" value="C:Golgi apparatus"/>
    <property type="evidence" value="ECO:0007669"/>
    <property type="project" value="TreeGrafter"/>
</dbReference>
<organism evidence="2">
    <name type="scientific">mine drainage metagenome</name>
    <dbReference type="NCBI Taxonomy" id="410659"/>
    <lineage>
        <taxon>unclassified sequences</taxon>
        <taxon>metagenomes</taxon>
        <taxon>ecological metagenomes</taxon>
    </lineage>
</organism>
<sequence length="522" mass="56978">MNRDRLWQRAQEHVAARRLDAAEASLRSLLDVESDHVHARMLLASVCLARGSRREGCKEAIAASQSLPGDPRVIATVAASLFRIGETVAARACLRHPAVASCADGETLAQLAYVHKQLGDHAAALALMDRAHACGLATAEFHNFRGTQLQITGRLAEAADAFRAAIRSRSTFGPAWYALMRMRQDAPADDLAAIEAALHEAPTGGADRVALAFARYVVLERLGRDAEAWQALEYANTLAAARNGGESPMEARLADALDSLAEPGFARPDGEREADGPQPIFIVGMPRSGTTLLEQLLGNHPQVATPGELADFAQQMMWCADVHGSGLLDPHLPARLRDLDHALLAERYLLQTQWRAADRPLFVDKMPTNFMFAGLIHKALPRAPILHLVRDPLDVCFSNYRVLFGDSGYAYPYAFDSLADYYAHYDHLMARWHSAMPGVIIDVHYADLVTNTEAVVRRVLAHCRLPYDAACLDVTANKNPVATLSNVQVRAGIHGHAVGAWRRYAAQLEPLRARLAQNGVAV</sequence>
<evidence type="ECO:0000313" key="2">
    <source>
        <dbReference type="EMBL" id="EQD41891.1"/>
    </source>
</evidence>